<keyword evidence="2" id="KW-0418">Kinase</keyword>
<reference evidence="2 3" key="1">
    <citation type="journal article" date="2014" name="Genome Announc.">
        <title>Draft Genome Sequences of Marine Flavobacterium Nonlabens Strains NR17, NR24, NR27, NR32, NR33, and Ara13.</title>
        <authorList>
            <person name="Nakanishi M."/>
            <person name="Meirelles P."/>
            <person name="Suzuki R."/>
            <person name="Takatani N."/>
            <person name="Mino S."/>
            <person name="Suda W."/>
            <person name="Oshima K."/>
            <person name="Hattori M."/>
            <person name="Ohkuma M."/>
            <person name="Hosokawa M."/>
            <person name="Miyashita K."/>
            <person name="Thompson F.L."/>
            <person name="Niwa A."/>
            <person name="Sawabe T."/>
            <person name="Sawabe T."/>
        </authorList>
    </citation>
    <scope>NUCLEOTIDE SEQUENCE [LARGE SCALE GENOMIC DNA]</scope>
    <source>
        <strain evidence="3">JCM19314</strain>
    </source>
</reference>
<comment type="caution">
    <text evidence="2">The sequence shown here is derived from an EMBL/GenBank/DDBJ whole genome shotgun (WGS) entry which is preliminary data.</text>
</comment>
<dbReference type="EMBL" id="BBMM01000001">
    <property type="protein sequence ID" value="GAK98427.1"/>
    <property type="molecule type" value="Genomic_DNA"/>
</dbReference>
<gene>
    <name evidence="2" type="ORF">JCM19314_2458</name>
</gene>
<dbReference type="GO" id="GO:0050262">
    <property type="term" value="F:ribosylnicotinamide kinase activity"/>
    <property type="evidence" value="ECO:0007669"/>
    <property type="project" value="UniProtKB-EC"/>
</dbReference>
<feature type="domain" description="DUF4301" evidence="1">
    <location>
        <begin position="2"/>
        <end position="120"/>
    </location>
</feature>
<evidence type="ECO:0000313" key="2">
    <source>
        <dbReference type="EMBL" id="GAK98427.1"/>
    </source>
</evidence>
<evidence type="ECO:0000259" key="1">
    <source>
        <dbReference type="Pfam" id="PF14134"/>
    </source>
</evidence>
<dbReference type="Proteomes" id="UP000029226">
    <property type="component" value="Unassembled WGS sequence"/>
</dbReference>
<proteinExistence type="predicted"/>
<name>A0A090Q8B5_NONUL</name>
<sequence>MNLNELDADIIFIKNIDNVTVSSLEQEVGDYKKSLAGLLLTLQEQCFKYLRLIDENKVDEILKAEIEEFLMIQLSAVLPSDYKKYAREFQLEYLFNRLNRPLRVCGMVKNEGEPGGGPFGV</sequence>
<keyword evidence="2" id="KW-0808">Transferase</keyword>
<dbReference type="Pfam" id="PF14134">
    <property type="entry name" value="DUF4301"/>
    <property type="match status" value="1"/>
</dbReference>
<evidence type="ECO:0000313" key="3">
    <source>
        <dbReference type="Proteomes" id="UP000029226"/>
    </source>
</evidence>
<dbReference type="EC" id="2.7.1.22" evidence="2"/>
<dbReference type="AlphaFoldDB" id="A0A090Q8B5"/>
<accession>A0A090Q8B5</accession>
<dbReference type="InterPro" id="IPR025393">
    <property type="entry name" value="DUF4301"/>
</dbReference>
<organism evidence="2 3">
    <name type="scientific">Nonlabens ulvanivorans</name>
    <name type="common">Persicivirga ulvanivorans</name>
    <dbReference type="NCBI Taxonomy" id="906888"/>
    <lineage>
        <taxon>Bacteria</taxon>
        <taxon>Pseudomonadati</taxon>
        <taxon>Bacteroidota</taxon>
        <taxon>Flavobacteriia</taxon>
        <taxon>Flavobacteriales</taxon>
        <taxon>Flavobacteriaceae</taxon>
        <taxon>Nonlabens</taxon>
    </lineage>
</organism>
<protein>
    <submittedName>
        <fullName evidence="2">Ribosylnicotinamide kinase homolog</fullName>
        <ecNumber evidence="2">2.7.1.22</ecNumber>
    </submittedName>
</protein>